<dbReference type="Pfam" id="PF13276">
    <property type="entry name" value="HTH_21"/>
    <property type="match status" value="1"/>
</dbReference>
<proteinExistence type="predicted"/>
<dbReference type="InterPro" id="IPR025948">
    <property type="entry name" value="HTH-like_dom"/>
</dbReference>
<dbReference type="GO" id="GO:0006313">
    <property type="term" value="P:DNA transposition"/>
    <property type="evidence" value="ECO:0007669"/>
    <property type="project" value="InterPro"/>
</dbReference>
<dbReference type="Gene3D" id="3.30.420.10">
    <property type="entry name" value="Ribonuclease H-like superfamily/Ribonuclease H"/>
    <property type="match status" value="1"/>
</dbReference>
<dbReference type="InterPro" id="IPR002514">
    <property type="entry name" value="Transposase_8"/>
</dbReference>
<dbReference type="GO" id="GO:0015074">
    <property type="term" value="P:DNA integration"/>
    <property type="evidence" value="ECO:0007669"/>
    <property type="project" value="InterPro"/>
</dbReference>
<keyword evidence="2" id="KW-0175">Coiled coil</keyword>
<comment type="caution">
    <text evidence="4">The sequence shown here is derived from an EMBL/GenBank/DDBJ whole genome shotgun (WGS) entry which is preliminary data.</text>
</comment>
<dbReference type="InterPro" id="IPR048020">
    <property type="entry name" value="Transpos_IS3"/>
</dbReference>
<dbReference type="GO" id="GO:0003677">
    <property type="term" value="F:DNA binding"/>
    <property type="evidence" value="ECO:0007669"/>
    <property type="project" value="InterPro"/>
</dbReference>
<feature type="coiled-coil region" evidence="2">
    <location>
        <begin position="57"/>
        <end position="84"/>
    </location>
</feature>
<dbReference type="Pfam" id="PF13333">
    <property type="entry name" value="rve_2"/>
    <property type="match status" value="1"/>
</dbReference>
<evidence type="ECO:0000313" key="5">
    <source>
        <dbReference type="Proteomes" id="UP001223084"/>
    </source>
</evidence>
<dbReference type="InterPro" id="IPR001584">
    <property type="entry name" value="Integrase_cat-core"/>
</dbReference>
<dbReference type="PANTHER" id="PTHR46889">
    <property type="entry name" value="TRANSPOSASE INSF FOR INSERTION SEQUENCE IS3B-RELATED"/>
    <property type="match status" value="1"/>
</dbReference>
<name>A0AAW7CF06_HEYCO</name>
<dbReference type="PANTHER" id="PTHR46889:SF7">
    <property type="entry name" value="TRANSPOSASE FOR INSERTION SEQUENCE ELEMENT IS904"/>
    <property type="match status" value="1"/>
</dbReference>
<dbReference type="AlphaFoldDB" id="A0AAW7CF06"/>
<dbReference type="InterPro" id="IPR012337">
    <property type="entry name" value="RNaseH-like_sf"/>
</dbReference>
<dbReference type="EMBL" id="JASUZX010000002">
    <property type="protein sequence ID" value="MDL5041990.1"/>
    <property type="molecule type" value="Genomic_DNA"/>
</dbReference>
<evidence type="ECO:0000256" key="2">
    <source>
        <dbReference type="SAM" id="Coils"/>
    </source>
</evidence>
<dbReference type="Pfam" id="PF00665">
    <property type="entry name" value="rve"/>
    <property type="match status" value="1"/>
</dbReference>
<dbReference type="InterPro" id="IPR036397">
    <property type="entry name" value="RNaseH_sf"/>
</dbReference>
<evidence type="ECO:0000259" key="3">
    <source>
        <dbReference type="PROSITE" id="PS50994"/>
    </source>
</evidence>
<evidence type="ECO:0000256" key="1">
    <source>
        <dbReference type="ARBA" id="ARBA00002286"/>
    </source>
</evidence>
<dbReference type="InterPro" id="IPR009057">
    <property type="entry name" value="Homeodomain-like_sf"/>
</dbReference>
<comment type="function">
    <text evidence="1">Involved in the transposition of the insertion sequence.</text>
</comment>
<dbReference type="SUPFAM" id="SSF53098">
    <property type="entry name" value="Ribonuclease H-like"/>
    <property type="match status" value="1"/>
</dbReference>
<evidence type="ECO:0000313" key="4">
    <source>
        <dbReference type="EMBL" id="MDL5041990.1"/>
    </source>
</evidence>
<sequence length="371" mass="43634">MRKSYTPEFKTQVGLEVLKEEKTMNEIASAHGIHVNQIRQWRNAFLEQMPKVFEKGNKKVEKMKAEYEQTIESLYAEVGRLTTQLSWLKKKNLELRSRAERVEMVDWDDEAKLPISIQADLLSLNRSSLYYKPVGPSPEELFIKHRIDEIYTKHPYYGSRRIAALLNAEGLVINRKAVQRHMREMGIAGITPGPNLSKRSLEHRIYPYLLRNLKITHPNHVWGIDITYIRLQKSWMYLVALIDWYSRYVVSWEIDQTLEIDFVLEAVKRAFLVAKPEILNSDQGSHFTSPKYTDLVLENTIKISMDGKKRALDNIITERLWRTIKYEEVYLKEYNSPREARKEIGNFIQFYNHERLHQALGYKTPASVYGL</sequence>
<dbReference type="Proteomes" id="UP001223084">
    <property type="component" value="Unassembled WGS sequence"/>
</dbReference>
<reference evidence="4" key="1">
    <citation type="submission" date="2023-06" db="EMBL/GenBank/DDBJ databases">
        <title>Probiogenomic evaluation and L lactic producing Weizmannia coaggulans BKMTCR2-2 from tree bark.</title>
        <authorList>
            <person name="Mahittikon J."/>
            <person name="Tanasupawat S."/>
        </authorList>
    </citation>
    <scope>NUCLEOTIDE SEQUENCE</scope>
    <source>
        <strain evidence="4">BKMTCR2-2</strain>
    </source>
</reference>
<protein>
    <submittedName>
        <fullName evidence="4">IS3 family transposase</fullName>
    </submittedName>
</protein>
<dbReference type="RefSeq" id="WP_285958613.1">
    <property type="nucleotide sequence ID" value="NZ_JASUZX010000002.1"/>
</dbReference>
<dbReference type="GO" id="GO:0004803">
    <property type="term" value="F:transposase activity"/>
    <property type="evidence" value="ECO:0007669"/>
    <property type="project" value="InterPro"/>
</dbReference>
<gene>
    <name evidence="4" type="ORF">QN341_13330</name>
</gene>
<feature type="domain" description="Integrase catalytic" evidence="3">
    <location>
        <begin position="214"/>
        <end position="371"/>
    </location>
</feature>
<accession>A0AAW7CF06</accession>
<dbReference type="Pfam" id="PF01527">
    <property type="entry name" value="HTH_Tnp_1"/>
    <property type="match status" value="1"/>
</dbReference>
<dbReference type="InterPro" id="IPR050900">
    <property type="entry name" value="Transposase_IS3/IS150/IS904"/>
</dbReference>
<dbReference type="NCBIfam" id="NF033516">
    <property type="entry name" value="transpos_IS3"/>
    <property type="match status" value="1"/>
</dbReference>
<dbReference type="PROSITE" id="PS50994">
    <property type="entry name" value="INTEGRASE"/>
    <property type="match status" value="1"/>
</dbReference>
<organism evidence="4 5">
    <name type="scientific">Heyndrickxia coagulans</name>
    <name type="common">Weizmannia coagulans</name>
    <dbReference type="NCBI Taxonomy" id="1398"/>
    <lineage>
        <taxon>Bacteria</taxon>
        <taxon>Bacillati</taxon>
        <taxon>Bacillota</taxon>
        <taxon>Bacilli</taxon>
        <taxon>Bacillales</taxon>
        <taxon>Bacillaceae</taxon>
        <taxon>Heyndrickxia</taxon>
    </lineage>
</organism>
<dbReference type="SUPFAM" id="SSF46689">
    <property type="entry name" value="Homeodomain-like"/>
    <property type="match status" value="1"/>
</dbReference>